<dbReference type="KEGG" id="spar:SPRG_19740"/>
<dbReference type="OMA" id="CRHRRAC"/>
<gene>
    <name evidence="2" type="ORF">SPRG_19740</name>
</gene>
<accession>A0A067CST8</accession>
<reference evidence="2 3" key="1">
    <citation type="journal article" date="2013" name="PLoS Genet.">
        <title>Distinctive expansion of potential virulence genes in the genome of the oomycete fish pathogen Saprolegnia parasitica.</title>
        <authorList>
            <person name="Jiang R.H."/>
            <person name="de Bruijn I."/>
            <person name="Haas B.J."/>
            <person name="Belmonte R."/>
            <person name="Lobach L."/>
            <person name="Christie J."/>
            <person name="van den Ackerveken G."/>
            <person name="Bottin A."/>
            <person name="Bulone V."/>
            <person name="Diaz-Moreno S.M."/>
            <person name="Dumas B."/>
            <person name="Fan L."/>
            <person name="Gaulin E."/>
            <person name="Govers F."/>
            <person name="Grenville-Briggs L.J."/>
            <person name="Horner N.R."/>
            <person name="Levin J.Z."/>
            <person name="Mammella M."/>
            <person name="Meijer H.J."/>
            <person name="Morris P."/>
            <person name="Nusbaum C."/>
            <person name="Oome S."/>
            <person name="Phillips A.J."/>
            <person name="van Rooyen D."/>
            <person name="Rzeszutek E."/>
            <person name="Saraiva M."/>
            <person name="Secombes C.J."/>
            <person name="Seidl M.F."/>
            <person name="Snel B."/>
            <person name="Stassen J.H."/>
            <person name="Sykes S."/>
            <person name="Tripathy S."/>
            <person name="van den Berg H."/>
            <person name="Vega-Arreguin J.C."/>
            <person name="Wawra S."/>
            <person name="Young S.K."/>
            <person name="Zeng Q."/>
            <person name="Dieguez-Uribeondo J."/>
            <person name="Russ C."/>
            <person name="Tyler B.M."/>
            <person name="van West P."/>
        </authorList>
    </citation>
    <scope>NUCLEOTIDE SEQUENCE [LARGE SCALE GENOMIC DNA]</scope>
    <source>
        <strain evidence="2 3">CBS 223.65</strain>
    </source>
</reference>
<evidence type="ECO:0000256" key="1">
    <source>
        <dbReference type="SAM" id="Phobius"/>
    </source>
</evidence>
<evidence type="ECO:0008006" key="4">
    <source>
        <dbReference type="Google" id="ProtNLM"/>
    </source>
</evidence>
<dbReference type="STRING" id="695850.A0A067CST8"/>
<protein>
    <recommendedName>
        <fullName evidence="4">MARVEL domain-containing protein</fullName>
    </recommendedName>
</protein>
<name>A0A067CST8_SAPPC</name>
<proteinExistence type="predicted"/>
<dbReference type="AlphaFoldDB" id="A0A067CST8"/>
<dbReference type="VEuPathDB" id="FungiDB:SPRG_19740"/>
<feature type="transmembrane region" description="Helical" evidence="1">
    <location>
        <begin position="128"/>
        <end position="148"/>
    </location>
</feature>
<dbReference type="RefSeq" id="XP_012199559.1">
    <property type="nucleotide sequence ID" value="XM_012344169.1"/>
</dbReference>
<feature type="transmembrane region" description="Helical" evidence="1">
    <location>
        <begin position="34"/>
        <end position="53"/>
    </location>
</feature>
<dbReference type="EMBL" id="KK583204">
    <property type="protein sequence ID" value="KDO29862.1"/>
    <property type="molecule type" value="Genomic_DNA"/>
</dbReference>
<dbReference type="Proteomes" id="UP000030745">
    <property type="component" value="Unassembled WGS sequence"/>
</dbReference>
<sequence>MVVVLRDECSLVLAWLLEGLCLLPALALTSAENAVVVFGIFALASGAGLLLSFSSTCRHRRACQFLHAGYIAWIFYTLQLLFITVVGMSIYNFLLPFDAGAEFRFYCAELHLDKNLSGTSCAQLQSRLAQALVILTLDACVGVLMLVLGQRIAQKQHIEYTRVQKEIEKANQSPSQNTLLGHHV</sequence>
<keyword evidence="1" id="KW-0812">Transmembrane</keyword>
<evidence type="ECO:0000313" key="3">
    <source>
        <dbReference type="Proteomes" id="UP000030745"/>
    </source>
</evidence>
<feature type="transmembrane region" description="Helical" evidence="1">
    <location>
        <begin position="65"/>
        <end position="91"/>
    </location>
</feature>
<dbReference type="GeneID" id="24141030"/>
<keyword evidence="1" id="KW-1133">Transmembrane helix</keyword>
<evidence type="ECO:0000313" key="2">
    <source>
        <dbReference type="EMBL" id="KDO29862.1"/>
    </source>
</evidence>
<feature type="transmembrane region" description="Helical" evidence="1">
    <location>
        <begin position="12"/>
        <end position="28"/>
    </location>
</feature>
<keyword evidence="1" id="KW-0472">Membrane</keyword>
<dbReference type="OrthoDB" id="76819at2759"/>
<organism evidence="2 3">
    <name type="scientific">Saprolegnia parasitica (strain CBS 223.65)</name>
    <dbReference type="NCBI Taxonomy" id="695850"/>
    <lineage>
        <taxon>Eukaryota</taxon>
        <taxon>Sar</taxon>
        <taxon>Stramenopiles</taxon>
        <taxon>Oomycota</taxon>
        <taxon>Saprolegniomycetes</taxon>
        <taxon>Saprolegniales</taxon>
        <taxon>Saprolegniaceae</taxon>
        <taxon>Saprolegnia</taxon>
    </lineage>
</organism>
<keyword evidence="3" id="KW-1185">Reference proteome</keyword>